<dbReference type="SUPFAM" id="SSF53187">
    <property type="entry name" value="Zn-dependent exopeptidases"/>
    <property type="match status" value="1"/>
</dbReference>
<dbReference type="EMBL" id="JRHC01000002">
    <property type="protein sequence ID" value="KJF43699.1"/>
    <property type="molecule type" value="Genomic_DNA"/>
</dbReference>
<name>A0A0D8JAF1_9BACT</name>
<dbReference type="STRING" id="1544798.LH29_11425"/>
<sequence>MKFIRKLKRTFKFILYIFLLWIITFMVINGSALKDIAAFGINSINYEQKSNDTISHNGNYKVLYDLAALNGEEQFGILDFMNVPNDSISKLNTNNKRMFYLMNYLDSIGVKYSSMSVPYKNVTNPTSNIFIKPGSRNEFVLITAHYDILFQNFRQYEGALDNSGSVAVLLNVIQKVKSDLKDKNVAFLFTTEEEKGVIGARRFIEHAKKQNYKITKVICLDGVGRGNLAVMHNSRSGYGLVFRDLFFNWKLFTGSRFVNKPEFSEIDKTVIDFIKYNIKPLKSFVSSTDTRVFEAERIPSVHLTSDDIPHFLNVVHKFSDRIDGLHHNSLKQCEDVLCDFINQL</sequence>
<feature type="transmembrane region" description="Helical" evidence="1">
    <location>
        <begin position="12"/>
        <end position="33"/>
    </location>
</feature>
<dbReference type="AlphaFoldDB" id="A0A0D8JAF1"/>
<protein>
    <recommendedName>
        <fullName evidence="2">Peptidase M28 domain-containing protein</fullName>
    </recommendedName>
</protein>
<dbReference type="PANTHER" id="PTHR12147:SF26">
    <property type="entry name" value="PEPTIDASE M28 DOMAIN-CONTAINING PROTEIN"/>
    <property type="match status" value="1"/>
</dbReference>
<accession>A0A0D8JAF1</accession>
<evidence type="ECO:0000313" key="3">
    <source>
        <dbReference type="EMBL" id="KJF43699.1"/>
    </source>
</evidence>
<dbReference type="OrthoDB" id="9762302at2"/>
<dbReference type="PANTHER" id="PTHR12147">
    <property type="entry name" value="METALLOPEPTIDASE M28 FAMILY MEMBER"/>
    <property type="match status" value="1"/>
</dbReference>
<dbReference type="GO" id="GO:0006508">
    <property type="term" value="P:proteolysis"/>
    <property type="evidence" value="ECO:0007669"/>
    <property type="project" value="InterPro"/>
</dbReference>
<dbReference type="Proteomes" id="UP000032544">
    <property type="component" value="Unassembled WGS sequence"/>
</dbReference>
<dbReference type="Gene3D" id="3.40.630.10">
    <property type="entry name" value="Zn peptidases"/>
    <property type="match status" value="1"/>
</dbReference>
<reference evidence="3 4" key="1">
    <citation type="submission" date="2014-09" db="EMBL/GenBank/DDBJ databases">
        <title>Draft Genome Sequence of Draconibacterium sp. JN14CK-3.</title>
        <authorList>
            <person name="Dong C."/>
            <person name="Lai Q."/>
            <person name="Shao Z."/>
        </authorList>
    </citation>
    <scope>NUCLEOTIDE SEQUENCE [LARGE SCALE GENOMIC DNA]</scope>
    <source>
        <strain evidence="3 4">JN14CK-3</strain>
    </source>
</reference>
<keyword evidence="1" id="KW-1133">Transmembrane helix</keyword>
<keyword evidence="4" id="KW-1185">Reference proteome</keyword>
<evidence type="ECO:0000313" key="4">
    <source>
        <dbReference type="Proteomes" id="UP000032544"/>
    </source>
</evidence>
<dbReference type="InterPro" id="IPR007484">
    <property type="entry name" value="Peptidase_M28"/>
</dbReference>
<keyword evidence="1" id="KW-0812">Transmembrane</keyword>
<evidence type="ECO:0000256" key="1">
    <source>
        <dbReference type="SAM" id="Phobius"/>
    </source>
</evidence>
<comment type="caution">
    <text evidence="3">The sequence shown here is derived from an EMBL/GenBank/DDBJ whole genome shotgun (WGS) entry which is preliminary data.</text>
</comment>
<organism evidence="3 4">
    <name type="scientific">Draconibacterium sediminis</name>
    <dbReference type="NCBI Taxonomy" id="1544798"/>
    <lineage>
        <taxon>Bacteria</taxon>
        <taxon>Pseudomonadati</taxon>
        <taxon>Bacteroidota</taxon>
        <taxon>Bacteroidia</taxon>
        <taxon>Marinilabiliales</taxon>
        <taxon>Prolixibacteraceae</taxon>
        <taxon>Draconibacterium</taxon>
    </lineage>
</organism>
<dbReference type="GO" id="GO:0008235">
    <property type="term" value="F:metalloexopeptidase activity"/>
    <property type="evidence" value="ECO:0007669"/>
    <property type="project" value="InterPro"/>
</dbReference>
<evidence type="ECO:0000259" key="2">
    <source>
        <dbReference type="Pfam" id="PF04389"/>
    </source>
</evidence>
<proteinExistence type="predicted"/>
<gene>
    <name evidence="3" type="ORF">LH29_11425</name>
</gene>
<dbReference type="InterPro" id="IPR045175">
    <property type="entry name" value="M28_fam"/>
</dbReference>
<feature type="domain" description="Peptidase M28" evidence="2">
    <location>
        <begin position="131"/>
        <end position="340"/>
    </location>
</feature>
<keyword evidence="1" id="KW-0472">Membrane</keyword>
<dbReference type="Pfam" id="PF04389">
    <property type="entry name" value="Peptidase_M28"/>
    <property type="match status" value="1"/>
</dbReference>
<dbReference type="RefSeq" id="WP_045029551.1">
    <property type="nucleotide sequence ID" value="NZ_JRHC01000002.1"/>
</dbReference>